<dbReference type="InterPro" id="IPR030678">
    <property type="entry name" value="Peptide/Ni-bd"/>
</dbReference>
<dbReference type="PANTHER" id="PTHR30290:SF10">
    <property type="entry name" value="PERIPLASMIC OLIGOPEPTIDE-BINDING PROTEIN-RELATED"/>
    <property type="match status" value="1"/>
</dbReference>
<evidence type="ECO:0000256" key="2">
    <source>
        <dbReference type="ARBA" id="ARBA00005695"/>
    </source>
</evidence>
<gene>
    <name evidence="7" type="primary">oppA</name>
    <name evidence="7" type="ORF">bsdE14_01400</name>
</gene>
<dbReference type="SUPFAM" id="SSF53850">
    <property type="entry name" value="Periplasmic binding protein-like II"/>
    <property type="match status" value="1"/>
</dbReference>
<name>A0ABQ5N0K3_9CLOT</name>
<dbReference type="Pfam" id="PF00496">
    <property type="entry name" value="SBP_bac_5"/>
    <property type="match status" value="1"/>
</dbReference>
<dbReference type="InterPro" id="IPR039424">
    <property type="entry name" value="SBP_5"/>
</dbReference>
<keyword evidence="4 5" id="KW-0732">Signal</keyword>
<evidence type="ECO:0000256" key="5">
    <source>
        <dbReference type="SAM" id="SignalP"/>
    </source>
</evidence>
<evidence type="ECO:0000259" key="6">
    <source>
        <dbReference type="Pfam" id="PF00496"/>
    </source>
</evidence>
<dbReference type="InterPro" id="IPR000914">
    <property type="entry name" value="SBP_5_dom"/>
</dbReference>
<evidence type="ECO:0000313" key="8">
    <source>
        <dbReference type="Proteomes" id="UP001208567"/>
    </source>
</evidence>
<dbReference type="PANTHER" id="PTHR30290">
    <property type="entry name" value="PERIPLASMIC BINDING COMPONENT OF ABC TRANSPORTER"/>
    <property type="match status" value="1"/>
</dbReference>
<accession>A0ABQ5N0K3</accession>
<feature type="domain" description="Solute-binding protein family 5" evidence="6">
    <location>
        <begin position="89"/>
        <end position="486"/>
    </location>
</feature>
<dbReference type="PIRSF" id="PIRSF002741">
    <property type="entry name" value="MppA"/>
    <property type="match status" value="1"/>
</dbReference>
<comment type="similarity">
    <text evidence="2">Belongs to the bacterial solute-binding protein 5 family.</text>
</comment>
<evidence type="ECO:0000256" key="4">
    <source>
        <dbReference type="ARBA" id="ARBA00022729"/>
    </source>
</evidence>
<dbReference type="CDD" id="cd08504">
    <property type="entry name" value="PBP2_OppA"/>
    <property type="match status" value="1"/>
</dbReference>
<dbReference type="Proteomes" id="UP001208567">
    <property type="component" value="Unassembled WGS sequence"/>
</dbReference>
<feature type="signal peptide" evidence="5">
    <location>
        <begin position="1"/>
        <end position="22"/>
    </location>
</feature>
<protein>
    <submittedName>
        <fullName evidence="7">Peptide ABC transporter substrate-binding protein</fullName>
    </submittedName>
</protein>
<comment type="caution">
    <text evidence="7">The sequence shown here is derived from an EMBL/GenBank/DDBJ whole genome shotgun (WGS) entry which is preliminary data.</text>
</comment>
<sequence>MNSKKIMATVLATAVVATTVLAGCGKKAASDTSKTEIDKDQYVNAFLKAEPQTLDISKAKDLYSSQILQEVTEGLTRLEKDDKGKEVTKPAGAESWTKSDDGLTWTFKIRDMKWSDGKAVSAKDYEYSIKRTLDPKTAAQYAFFLYPIKGAQEYNSAKDDAKAAALKDAVGVKATDDKTLVITLAKPTAYFLDTTNFKVYLPQRQDVVEKAGDKYGTEANTLVFNGPFKIKEWVHQNKFTLEKNADYWDAKNVKLNTVNFKIIKDEEARMKELYNGSTDIGGVRKTEWMQKYDQAGKFTKLEGFDGSSVYQFYNTKPEYNGQKNIFSNVKVRQAFSLALNREDIVKTLYKGLGKPAYGWVPNEILIGGEEFRSKVEEPIKKLADANKDPKALFIEGLKELGLGDDPSKISVEYLSSGTDAQSKEISEYYQQTYQKALGIKMTIKYVEWNIFQNMTDKMEYQLGGMAWGADYNDPMTFMDMWMTGANMVPTGWESKDYDAFIEKASNSIDPKVRTQAFADAEKFFLVDQSVITPVIYRKYAYYEYKYVKNAMFVNFGQLQEFKYAYTQGRPAK</sequence>
<dbReference type="RefSeq" id="WP_264847998.1">
    <property type="nucleotide sequence ID" value="NZ_BRXR01000001.1"/>
</dbReference>
<dbReference type="Gene3D" id="3.90.76.10">
    <property type="entry name" value="Dipeptide-binding Protein, Domain 1"/>
    <property type="match status" value="1"/>
</dbReference>
<reference evidence="7 8" key="1">
    <citation type="journal article" date="2024" name="Int. J. Syst. Evol. Microbiol.">
        <title>Clostridium omnivorum sp. nov., isolated from anoxic soil under the treatment of reductive soil disinfestation.</title>
        <authorList>
            <person name="Ueki A."/>
            <person name="Tonouchi A."/>
            <person name="Kaku N."/>
            <person name="Honma S."/>
            <person name="Ueki K."/>
        </authorList>
    </citation>
    <scope>NUCLEOTIDE SEQUENCE [LARGE SCALE GENOMIC DNA]</scope>
    <source>
        <strain evidence="7 8">E14</strain>
    </source>
</reference>
<keyword evidence="8" id="KW-1185">Reference proteome</keyword>
<proteinExistence type="inferred from homology"/>
<organism evidence="7 8">
    <name type="scientific">Clostridium omnivorum</name>
    <dbReference type="NCBI Taxonomy" id="1604902"/>
    <lineage>
        <taxon>Bacteria</taxon>
        <taxon>Bacillati</taxon>
        <taxon>Bacillota</taxon>
        <taxon>Clostridia</taxon>
        <taxon>Eubacteriales</taxon>
        <taxon>Clostridiaceae</taxon>
        <taxon>Clostridium</taxon>
    </lineage>
</organism>
<dbReference type="Gene3D" id="3.10.105.10">
    <property type="entry name" value="Dipeptide-binding Protein, Domain 3"/>
    <property type="match status" value="1"/>
</dbReference>
<evidence type="ECO:0000313" key="7">
    <source>
        <dbReference type="EMBL" id="GLC28730.1"/>
    </source>
</evidence>
<dbReference type="EMBL" id="BRXR01000001">
    <property type="protein sequence ID" value="GLC28730.1"/>
    <property type="molecule type" value="Genomic_DNA"/>
</dbReference>
<keyword evidence="3" id="KW-0813">Transport</keyword>
<dbReference type="Gene3D" id="3.40.190.10">
    <property type="entry name" value="Periplasmic binding protein-like II"/>
    <property type="match status" value="1"/>
</dbReference>
<feature type="chain" id="PRO_5047324661" evidence="5">
    <location>
        <begin position="23"/>
        <end position="572"/>
    </location>
</feature>
<evidence type="ECO:0000256" key="3">
    <source>
        <dbReference type="ARBA" id="ARBA00022448"/>
    </source>
</evidence>
<comment type="subcellular location">
    <subcellularLocation>
        <location evidence="1">Cell envelope</location>
    </subcellularLocation>
</comment>
<dbReference type="PROSITE" id="PS51257">
    <property type="entry name" value="PROKAR_LIPOPROTEIN"/>
    <property type="match status" value="1"/>
</dbReference>
<evidence type="ECO:0000256" key="1">
    <source>
        <dbReference type="ARBA" id="ARBA00004196"/>
    </source>
</evidence>